<evidence type="ECO:0000313" key="2">
    <source>
        <dbReference type="EMBL" id="KAF3562939.1"/>
    </source>
</evidence>
<reference evidence="2 3" key="1">
    <citation type="journal article" date="2020" name="BMC Genomics">
        <title>Intraspecific diversification of the crop wild relative Brassica cretica Lam. using demographic model selection.</title>
        <authorList>
            <person name="Kioukis A."/>
            <person name="Michalopoulou V.A."/>
            <person name="Briers L."/>
            <person name="Pirintsos S."/>
            <person name="Studholme D.J."/>
            <person name="Pavlidis P."/>
            <person name="Sarris P.F."/>
        </authorList>
    </citation>
    <scope>NUCLEOTIDE SEQUENCE [LARGE SCALE GENOMIC DNA]</scope>
    <source>
        <strain evidence="3">cv. PFS-1207/04</strain>
    </source>
</reference>
<dbReference type="EMBL" id="QGKV02000759">
    <property type="protein sequence ID" value="KAF3562939.1"/>
    <property type="molecule type" value="Genomic_DNA"/>
</dbReference>
<gene>
    <name evidence="2" type="ORF">DY000_02011169</name>
</gene>
<feature type="region of interest" description="Disordered" evidence="1">
    <location>
        <begin position="81"/>
        <end position="110"/>
    </location>
</feature>
<organism evidence="2 3">
    <name type="scientific">Brassica cretica</name>
    <name type="common">Mustard</name>
    <dbReference type="NCBI Taxonomy" id="69181"/>
    <lineage>
        <taxon>Eukaryota</taxon>
        <taxon>Viridiplantae</taxon>
        <taxon>Streptophyta</taxon>
        <taxon>Embryophyta</taxon>
        <taxon>Tracheophyta</taxon>
        <taxon>Spermatophyta</taxon>
        <taxon>Magnoliopsida</taxon>
        <taxon>eudicotyledons</taxon>
        <taxon>Gunneridae</taxon>
        <taxon>Pentapetalae</taxon>
        <taxon>rosids</taxon>
        <taxon>malvids</taxon>
        <taxon>Brassicales</taxon>
        <taxon>Brassicaceae</taxon>
        <taxon>Brassiceae</taxon>
        <taxon>Brassica</taxon>
    </lineage>
</organism>
<name>A0ABQ7CWA9_BRACR</name>
<keyword evidence="3" id="KW-1185">Reference proteome</keyword>
<feature type="compositionally biased region" description="Polar residues" evidence="1">
    <location>
        <begin position="81"/>
        <end position="93"/>
    </location>
</feature>
<evidence type="ECO:0000313" key="3">
    <source>
        <dbReference type="Proteomes" id="UP000266723"/>
    </source>
</evidence>
<evidence type="ECO:0000256" key="1">
    <source>
        <dbReference type="SAM" id="MobiDB-lite"/>
    </source>
</evidence>
<protein>
    <submittedName>
        <fullName evidence="2">Uncharacterized protein</fullName>
    </submittedName>
</protein>
<dbReference type="Proteomes" id="UP000266723">
    <property type="component" value="Unassembled WGS sequence"/>
</dbReference>
<sequence length="110" mass="12323">MTPSSVSLLLRCRTVFSVDRSTFAVVMGFASTSSTKLLFRQLRLGWCCEEEAVEVLHSLRNPRESLRNGYNFIKAIGSHVTTTMPESPSSSIAKQEEEEEARDDQPQPNT</sequence>
<comment type="caution">
    <text evidence="2">The sequence shown here is derived from an EMBL/GenBank/DDBJ whole genome shotgun (WGS) entry which is preliminary data.</text>
</comment>
<proteinExistence type="predicted"/>
<accession>A0ABQ7CWA9</accession>